<dbReference type="Proteomes" id="UP000243797">
    <property type="component" value="Unassembled WGS sequence"/>
</dbReference>
<accession>A0A2K1QMS0</accession>
<keyword evidence="10" id="KW-0325">Glycoprotein</keyword>
<name>A0A2K1QMS0_9PEZI</name>
<evidence type="ECO:0000313" key="15">
    <source>
        <dbReference type="EMBL" id="PNS16291.1"/>
    </source>
</evidence>
<dbReference type="STRING" id="2082308.A0A2K1QMS0"/>
<dbReference type="OrthoDB" id="6500128at2759"/>
<organism evidence="15 16">
    <name type="scientific">Sphaceloma murrayae</name>
    <dbReference type="NCBI Taxonomy" id="2082308"/>
    <lineage>
        <taxon>Eukaryota</taxon>
        <taxon>Fungi</taxon>
        <taxon>Dikarya</taxon>
        <taxon>Ascomycota</taxon>
        <taxon>Pezizomycotina</taxon>
        <taxon>Dothideomycetes</taxon>
        <taxon>Dothideomycetidae</taxon>
        <taxon>Myriangiales</taxon>
        <taxon>Elsinoaceae</taxon>
        <taxon>Sphaceloma</taxon>
    </lineage>
</organism>
<proteinExistence type="inferred from homology"/>
<dbReference type="Gene3D" id="1.20.1560.10">
    <property type="entry name" value="ABC transporter type 1, transmembrane domain"/>
    <property type="match status" value="2"/>
</dbReference>
<evidence type="ECO:0000256" key="7">
    <source>
        <dbReference type="ARBA" id="ARBA00022840"/>
    </source>
</evidence>
<feature type="transmembrane region" description="Helical" evidence="12">
    <location>
        <begin position="440"/>
        <end position="462"/>
    </location>
</feature>
<keyword evidence="6" id="KW-0547">Nucleotide-binding</keyword>
<keyword evidence="8 12" id="KW-1133">Transmembrane helix</keyword>
<feature type="transmembrane region" description="Helical" evidence="12">
    <location>
        <begin position="12"/>
        <end position="32"/>
    </location>
</feature>
<dbReference type="PROSITE" id="PS00211">
    <property type="entry name" value="ABC_TRANSPORTER_1"/>
    <property type="match status" value="2"/>
</dbReference>
<keyword evidence="7" id="KW-0067">ATP-binding</keyword>
<comment type="subcellular location">
    <subcellularLocation>
        <location evidence="1">Cell membrane</location>
        <topology evidence="1">Multi-pass membrane protein</topology>
    </subcellularLocation>
</comment>
<evidence type="ECO:0000259" key="13">
    <source>
        <dbReference type="PROSITE" id="PS50893"/>
    </source>
</evidence>
<evidence type="ECO:0000256" key="5">
    <source>
        <dbReference type="ARBA" id="ARBA00022692"/>
    </source>
</evidence>
<dbReference type="CDD" id="cd03250">
    <property type="entry name" value="ABCC_MRP_domain1"/>
    <property type="match status" value="1"/>
</dbReference>
<dbReference type="GO" id="GO:0140359">
    <property type="term" value="F:ABC-type transporter activity"/>
    <property type="evidence" value="ECO:0007669"/>
    <property type="project" value="InterPro"/>
</dbReference>
<feature type="domain" description="ABC transporter" evidence="13">
    <location>
        <begin position="700"/>
        <end position="933"/>
    </location>
</feature>
<feature type="domain" description="ABC transporter" evidence="13">
    <location>
        <begin position="109"/>
        <end position="342"/>
    </location>
</feature>
<evidence type="ECO:0000256" key="4">
    <source>
        <dbReference type="ARBA" id="ARBA00022475"/>
    </source>
</evidence>
<dbReference type="CDD" id="cd18580">
    <property type="entry name" value="ABC_6TM_ABCC_D2"/>
    <property type="match status" value="1"/>
</dbReference>
<dbReference type="GO" id="GO:0005886">
    <property type="term" value="C:plasma membrane"/>
    <property type="evidence" value="ECO:0007669"/>
    <property type="project" value="UniProtKB-SubCell"/>
</dbReference>
<dbReference type="Pfam" id="PF00664">
    <property type="entry name" value="ABC_membrane"/>
    <property type="match status" value="1"/>
</dbReference>
<dbReference type="Gene3D" id="3.40.50.300">
    <property type="entry name" value="P-loop containing nucleotide triphosphate hydrolases"/>
    <property type="match status" value="2"/>
</dbReference>
<evidence type="ECO:0000313" key="16">
    <source>
        <dbReference type="Proteomes" id="UP000243797"/>
    </source>
</evidence>
<dbReference type="InterPro" id="IPR003593">
    <property type="entry name" value="AAA+_ATPase"/>
</dbReference>
<dbReference type="InParanoid" id="A0A2K1QMS0"/>
<keyword evidence="5 12" id="KW-0812">Transmembrane</keyword>
<dbReference type="InterPro" id="IPR050173">
    <property type="entry name" value="ABC_transporter_C-like"/>
</dbReference>
<dbReference type="SMART" id="SM00382">
    <property type="entry name" value="AAA"/>
    <property type="match status" value="2"/>
</dbReference>
<evidence type="ECO:0000256" key="8">
    <source>
        <dbReference type="ARBA" id="ARBA00022989"/>
    </source>
</evidence>
<evidence type="ECO:0000259" key="14">
    <source>
        <dbReference type="PROSITE" id="PS50929"/>
    </source>
</evidence>
<evidence type="ECO:0000256" key="6">
    <source>
        <dbReference type="ARBA" id="ARBA00022741"/>
    </source>
</evidence>
<evidence type="ECO:0000256" key="10">
    <source>
        <dbReference type="ARBA" id="ARBA00023180"/>
    </source>
</evidence>
<sequence>MREAIEIYKFTSFVANMPLLLSPVITFAIYLALPASKMDPANVTKVFTSLSLMVLLSEPLFNILASIIDVMSAKGCLDRIQTFLHKLERLEKRQNTAGDVLSETKVVALTDRDIVTMDHVCLAWSDATQPVVRDASIHVPASRVSMITGPVGSGKSTILRAMIGEVPCTHGDITMSTCSVAWCEQTPWLMNQTIRENIIVYGVYDSHYYAAVVHACDLVTDFSLLPSGDQTVVGSKGFTLSGGQKQRIALARAVYARKELTLLDDVFSQLDMTTRAAVFNRLLGDNGLLRQGQQTVVLATHATSFLPQADHVIEFKGDGTIAQRDNELIILNDDHDASRGDNNAVEGSGTDSKQQHGPDEGQAITLPPPDGKSETTDMSRLNGDSAIYGYYLSKLSWKVGLVFLVLQIAYAFFSTFPYVWLKWWTDASRGSSSSSNGYYIGIYAVLQSLGIVFSGTLTWWSFNVMAVSTGTSLHSTLVTTVMSASFPYISRVDSGKILTKFSQDIQLIDISLPLALQVVVGNLLICLGQMGLIASASAWIAISYPPLFVVFYFVQKYYLKTSRQMRLLDLEEKAPIYTQFMETLDGLATIRAFGWRQASVEKNFELVDKSQKPFYLMYAIQRWLALVLDLIIAALAILVVGIAVALRGVVSAGFTGVSLTQIILFTSALKLLIMFWTQLETSFGAETFEPPPDWPLTGTLQIHNLAAQYKEGSEDWASRDINVTIPAGEKVAFCGRTGSGKSTMTLTWFRLLDHAKGSIRIDGIDLAIIRRDILRERLTFVAEEPFLLPGNVRQNVDLSGNHSDNDIFNALRKTMLLDVITVAGGLDAPMTTVTLSQGQKQLFNFARALLKTDRKILILDEATSSIDQEADQVIQDLIRKDFKDHTVVAIVHRLDTILDFDNVGVMDQGRLVEYGKPSDLLAKPSRFRDLHQSGAGSA</sequence>
<dbReference type="PROSITE" id="PS50893">
    <property type="entry name" value="ABC_TRANSPORTER_2"/>
    <property type="match status" value="2"/>
</dbReference>
<dbReference type="InterPro" id="IPR011527">
    <property type="entry name" value="ABC1_TM_dom"/>
</dbReference>
<dbReference type="AlphaFoldDB" id="A0A2K1QMS0"/>
<dbReference type="InterPro" id="IPR036640">
    <property type="entry name" value="ABC1_TM_sf"/>
</dbReference>
<evidence type="ECO:0000256" key="11">
    <source>
        <dbReference type="SAM" id="MobiDB-lite"/>
    </source>
</evidence>
<feature type="domain" description="ABC transmembrane type-1" evidence="14">
    <location>
        <begin position="401"/>
        <end position="681"/>
    </location>
</feature>
<dbReference type="FunFam" id="1.20.1560.10:FF:000066">
    <property type="entry name" value="ABC multidrug transporter (Eurofung)"/>
    <property type="match status" value="1"/>
</dbReference>
<feature type="transmembrane region" description="Helical" evidence="12">
    <location>
        <begin position="536"/>
        <end position="554"/>
    </location>
</feature>
<dbReference type="Pfam" id="PF00005">
    <property type="entry name" value="ABC_tran"/>
    <property type="match status" value="2"/>
</dbReference>
<keyword evidence="4" id="KW-1003">Cell membrane</keyword>
<keyword evidence="9 12" id="KW-0472">Membrane</keyword>
<dbReference type="GO" id="GO:0016887">
    <property type="term" value="F:ATP hydrolysis activity"/>
    <property type="evidence" value="ECO:0007669"/>
    <property type="project" value="InterPro"/>
</dbReference>
<dbReference type="InterPro" id="IPR027417">
    <property type="entry name" value="P-loop_NTPase"/>
</dbReference>
<dbReference type="EMBL" id="NKHZ01000058">
    <property type="protein sequence ID" value="PNS16291.1"/>
    <property type="molecule type" value="Genomic_DNA"/>
</dbReference>
<feature type="transmembrane region" description="Helical" evidence="12">
    <location>
        <begin position="52"/>
        <end position="71"/>
    </location>
</feature>
<dbReference type="InterPro" id="IPR017871">
    <property type="entry name" value="ABC_transporter-like_CS"/>
</dbReference>
<keyword evidence="16" id="KW-1185">Reference proteome</keyword>
<feature type="region of interest" description="Disordered" evidence="11">
    <location>
        <begin position="334"/>
        <end position="378"/>
    </location>
</feature>
<dbReference type="InterPro" id="IPR003439">
    <property type="entry name" value="ABC_transporter-like_ATP-bd"/>
</dbReference>
<evidence type="ECO:0000256" key="12">
    <source>
        <dbReference type="SAM" id="Phobius"/>
    </source>
</evidence>
<evidence type="ECO:0000256" key="9">
    <source>
        <dbReference type="ARBA" id="ARBA00023136"/>
    </source>
</evidence>
<dbReference type="SUPFAM" id="SSF52540">
    <property type="entry name" value="P-loop containing nucleoside triphosphate hydrolases"/>
    <property type="match status" value="2"/>
</dbReference>
<dbReference type="InterPro" id="IPR044726">
    <property type="entry name" value="ABCC_6TM_D2"/>
</dbReference>
<feature type="transmembrane region" description="Helical" evidence="12">
    <location>
        <begin position="399"/>
        <end position="420"/>
    </location>
</feature>
<dbReference type="PROSITE" id="PS50929">
    <property type="entry name" value="ABC_TM1F"/>
    <property type="match status" value="1"/>
</dbReference>
<dbReference type="GO" id="GO:0005524">
    <property type="term" value="F:ATP binding"/>
    <property type="evidence" value="ECO:0007669"/>
    <property type="project" value="UniProtKB-KW"/>
</dbReference>
<keyword evidence="3" id="KW-0813">Transport</keyword>
<evidence type="ECO:0000256" key="1">
    <source>
        <dbReference type="ARBA" id="ARBA00004651"/>
    </source>
</evidence>
<protein>
    <submittedName>
        <fullName evidence="15">ATP-dependent bile acid permease</fullName>
    </submittedName>
</protein>
<gene>
    <name evidence="15" type="ORF">CAC42_6398</name>
</gene>
<dbReference type="PANTHER" id="PTHR24223:SF399">
    <property type="entry name" value="ABC TRANSPORTER ATNG"/>
    <property type="match status" value="1"/>
</dbReference>
<dbReference type="FunFam" id="3.40.50.300:FF:002145">
    <property type="entry name" value="ABC transporter (MsbA subfamily)"/>
    <property type="match status" value="1"/>
</dbReference>
<evidence type="ECO:0000256" key="2">
    <source>
        <dbReference type="ARBA" id="ARBA00009726"/>
    </source>
</evidence>
<dbReference type="CDD" id="cd03244">
    <property type="entry name" value="ABCC_MRP_domain2"/>
    <property type="match status" value="1"/>
</dbReference>
<dbReference type="SUPFAM" id="SSF90123">
    <property type="entry name" value="ABC transporter transmembrane region"/>
    <property type="match status" value="1"/>
</dbReference>
<reference evidence="15 16" key="1">
    <citation type="submission" date="2017-06" db="EMBL/GenBank/DDBJ databases">
        <title>Draft genome sequence of a variant of Elsinoe murrayae.</title>
        <authorList>
            <person name="Cheng Q."/>
        </authorList>
    </citation>
    <scope>NUCLEOTIDE SEQUENCE [LARGE SCALE GENOMIC DNA]</scope>
    <source>
        <strain evidence="15 16">CQ-2017a</strain>
    </source>
</reference>
<comment type="similarity">
    <text evidence="2">Belongs to the ABC transporter superfamily. ABCC family. Conjugate transporter (TC 3.A.1.208) subfamily.</text>
</comment>
<feature type="transmembrane region" description="Helical" evidence="12">
    <location>
        <begin position="623"/>
        <end position="646"/>
    </location>
</feature>
<evidence type="ECO:0000256" key="3">
    <source>
        <dbReference type="ARBA" id="ARBA00022448"/>
    </source>
</evidence>
<comment type="caution">
    <text evidence="15">The sequence shown here is derived from an EMBL/GenBank/DDBJ whole genome shotgun (WGS) entry which is preliminary data.</text>
</comment>
<dbReference type="PANTHER" id="PTHR24223">
    <property type="entry name" value="ATP-BINDING CASSETTE SUB-FAMILY C"/>
    <property type="match status" value="1"/>
</dbReference>